<dbReference type="PANTHER" id="PTHR46401:SF2">
    <property type="entry name" value="GLYCOSYLTRANSFERASE WBBK-RELATED"/>
    <property type="match status" value="1"/>
</dbReference>
<dbReference type="SUPFAM" id="SSF53756">
    <property type="entry name" value="UDP-Glycosyltransferase/glycogen phosphorylase"/>
    <property type="match status" value="1"/>
</dbReference>
<dbReference type="Proteomes" id="UP000034893">
    <property type="component" value="Unassembled WGS sequence"/>
</dbReference>
<dbReference type="GO" id="GO:0009103">
    <property type="term" value="P:lipopolysaccharide biosynthetic process"/>
    <property type="evidence" value="ECO:0007669"/>
    <property type="project" value="TreeGrafter"/>
</dbReference>
<dbReference type="GO" id="GO:0016757">
    <property type="term" value="F:glycosyltransferase activity"/>
    <property type="evidence" value="ECO:0007669"/>
    <property type="project" value="InterPro"/>
</dbReference>
<evidence type="ECO:0000259" key="2">
    <source>
        <dbReference type="Pfam" id="PF00534"/>
    </source>
</evidence>
<evidence type="ECO:0000313" key="4">
    <source>
        <dbReference type="EMBL" id="KKQ89264.1"/>
    </source>
</evidence>
<feature type="domain" description="Glycosyltransferase subfamily 4-like N-terminal" evidence="3">
    <location>
        <begin position="47"/>
        <end position="172"/>
    </location>
</feature>
<dbReference type="PANTHER" id="PTHR46401">
    <property type="entry name" value="GLYCOSYLTRANSFERASE WBBK-RELATED"/>
    <property type="match status" value="1"/>
</dbReference>
<proteinExistence type="predicted"/>
<evidence type="ECO:0000256" key="1">
    <source>
        <dbReference type="ARBA" id="ARBA00022679"/>
    </source>
</evidence>
<feature type="domain" description="Glycosyl transferase family 1" evidence="2">
    <location>
        <begin position="223"/>
        <end position="318"/>
    </location>
</feature>
<name>A0A0G0NTS9_9BACT</name>
<dbReference type="Pfam" id="PF00534">
    <property type="entry name" value="Glycos_transf_1"/>
    <property type="match status" value="1"/>
</dbReference>
<dbReference type="InterPro" id="IPR028098">
    <property type="entry name" value="Glyco_trans_4-like_N"/>
</dbReference>
<organism evidence="4 5">
    <name type="scientific">Candidatus Curtissbacteria bacterium GW2011_GWC2_38_9</name>
    <dbReference type="NCBI Taxonomy" id="1618414"/>
    <lineage>
        <taxon>Bacteria</taxon>
        <taxon>Candidatus Curtissiibacteriota</taxon>
    </lineage>
</organism>
<accession>A0A0G0NTS9</accession>
<protein>
    <submittedName>
        <fullName evidence="4">Glycosyltransferase</fullName>
    </submittedName>
</protein>
<reference evidence="4 5" key="1">
    <citation type="journal article" date="2015" name="Nature">
        <title>rRNA introns, odd ribosomes, and small enigmatic genomes across a large radiation of phyla.</title>
        <authorList>
            <person name="Brown C.T."/>
            <person name="Hug L.A."/>
            <person name="Thomas B.C."/>
            <person name="Sharon I."/>
            <person name="Castelle C.J."/>
            <person name="Singh A."/>
            <person name="Wilkins M.J."/>
            <person name="Williams K.H."/>
            <person name="Banfield J.F."/>
        </authorList>
    </citation>
    <scope>NUCLEOTIDE SEQUENCE [LARGE SCALE GENOMIC DNA]</scope>
</reference>
<dbReference type="EMBL" id="LBVP01000018">
    <property type="protein sequence ID" value="KKQ89264.1"/>
    <property type="molecule type" value="Genomic_DNA"/>
</dbReference>
<dbReference type="Pfam" id="PF13579">
    <property type="entry name" value="Glyco_trans_4_4"/>
    <property type="match status" value="1"/>
</dbReference>
<dbReference type="Gene3D" id="3.40.50.2000">
    <property type="entry name" value="Glycogen Phosphorylase B"/>
    <property type="match status" value="2"/>
</dbReference>
<dbReference type="CDD" id="cd03801">
    <property type="entry name" value="GT4_PimA-like"/>
    <property type="match status" value="1"/>
</dbReference>
<evidence type="ECO:0000313" key="5">
    <source>
        <dbReference type="Proteomes" id="UP000034893"/>
    </source>
</evidence>
<dbReference type="InterPro" id="IPR001296">
    <property type="entry name" value="Glyco_trans_1"/>
</dbReference>
<sequence>MRILIAAGIYYPDIGGPATYARQLVNESPGYGVETVEPLVYTKIAKKWPQGLSHFVYFLNVLRKSRNKDLILVTDPMSSGFPVYLASWILRKPYVLKIGGDYAWEQSIQRFGVKELLDEFLKKKYGWKVELMRWLESRVAKRAAAVIAPSNYLAGVAGKWGVERNKIKVIYNSISSVSRLTRKEAREKLGIKESKIILFSGGRNVPWKGFSMLREITIPDVKIVIGQFPTEIYDLWLAACDIYLLNTGYEGFSHQILEAMFMGKSIITTDSGGNREVVENEKNALVVEYNNKKAWTGAINRLIGDIVLQKKLSENAVKTAQKFLDKDMVGETVKVFKEIYGN</sequence>
<gene>
    <name evidence="4" type="ORF">UT12_C0018G0008</name>
</gene>
<dbReference type="AlphaFoldDB" id="A0A0G0NTS9"/>
<evidence type="ECO:0000259" key="3">
    <source>
        <dbReference type="Pfam" id="PF13579"/>
    </source>
</evidence>
<comment type="caution">
    <text evidence="4">The sequence shown here is derived from an EMBL/GenBank/DDBJ whole genome shotgun (WGS) entry which is preliminary data.</text>
</comment>
<keyword evidence="1 4" id="KW-0808">Transferase</keyword>